<sequence length="583" mass="64311">MAVCGIPIDSCLGVASVNGCQNGFLVKITRDDGNANDSTWNVVLSGNTDRKELLASSPACGTLMCRLSDAEFRKIFFTKVSSARDVCRERIITLVNHTGVQRNGHYLFNNKLQINDLGDAIEPTYMLKLGGKQCAHEVKVTTPLRYGVQAGLIKQMRDSFQHNVDAAFIALGALAMTMHAGDICETYAGCQPVILYGHSGTGKTSCLRLLGSLIGENTELVRIQTKQALTKIGGMSTLPVLVDDPAYINTIKEAFIDYTAQATGVTIDRGTEEVKAGLIVSSNNAVHSDDPRIQRRCVYICLSGDSIQGSSQEIGYHKVMYQTVKHGGLSALVGMFIRARPTPNRIEVTYLKMIKDKFPDILDESHLMYALLFAYTEEILMQLSTMTQVDVREMIVVYLDKNRRHIQAFHKRQLGTVEKFLENVIETCMNERGVAINYVQMGSSKGRTGIFVANQYLAKTSLSKEKLMEEIKIGGYGEYAKPRRYRGGVSGRGIFIFEDAIENDQLEIIKDALNDPATGTGPTVSNEGGQCDQEATDEPSQSILNDPQSATEDSQGDEETHKEVQKGTMKRRGQRKRKVVCCP</sequence>
<accession>A0A8J1XVH5</accession>
<protein>
    <submittedName>
        <fullName evidence="2">Uncharacterized protein</fullName>
    </submittedName>
</protein>
<feature type="compositionally biased region" description="Polar residues" evidence="1">
    <location>
        <begin position="538"/>
        <end position="553"/>
    </location>
</feature>
<organism evidence="2 3">
    <name type="scientific">Owenia fusiformis</name>
    <name type="common">Polychaete worm</name>
    <dbReference type="NCBI Taxonomy" id="6347"/>
    <lineage>
        <taxon>Eukaryota</taxon>
        <taxon>Metazoa</taxon>
        <taxon>Spiralia</taxon>
        <taxon>Lophotrochozoa</taxon>
        <taxon>Annelida</taxon>
        <taxon>Polychaeta</taxon>
        <taxon>Sedentaria</taxon>
        <taxon>Canalipalpata</taxon>
        <taxon>Sabellida</taxon>
        <taxon>Oweniida</taxon>
        <taxon>Oweniidae</taxon>
        <taxon>Owenia</taxon>
    </lineage>
</organism>
<comment type="caution">
    <text evidence="2">The sequence shown here is derived from an EMBL/GenBank/DDBJ whole genome shotgun (WGS) entry which is preliminary data.</text>
</comment>
<feature type="region of interest" description="Disordered" evidence="1">
    <location>
        <begin position="513"/>
        <end position="583"/>
    </location>
</feature>
<name>A0A8J1XVH5_OWEFU</name>
<gene>
    <name evidence="2" type="ORF">OFUS_LOCUS12535</name>
</gene>
<dbReference type="AlphaFoldDB" id="A0A8J1XVH5"/>
<evidence type="ECO:0000313" key="2">
    <source>
        <dbReference type="EMBL" id="CAH1786692.1"/>
    </source>
</evidence>
<dbReference type="InterPro" id="IPR027417">
    <property type="entry name" value="P-loop_NTPase"/>
</dbReference>
<dbReference type="Proteomes" id="UP000749559">
    <property type="component" value="Unassembled WGS sequence"/>
</dbReference>
<dbReference type="EMBL" id="CAIIXF020000006">
    <property type="protein sequence ID" value="CAH1786692.1"/>
    <property type="molecule type" value="Genomic_DNA"/>
</dbReference>
<proteinExistence type="predicted"/>
<feature type="compositionally biased region" description="Basic residues" evidence="1">
    <location>
        <begin position="568"/>
        <end position="583"/>
    </location>
</feature>
<evidence type="ECO:0000313" key="3">
    <source>
        <dbReference type="Proteomes" id="UP000749559"/>
    </source>
</evidence>
<evidence type="ECO:0000256" key="1">
    <source>
        <dbReference type="SAM" id="MobiDB-lite"/>
    </source>
</evidence>
<dbReference type="SUPFAM" id="SSF52540">
    <property type="entry name" value="P-loop containing nucleoside triphosphate hydrolases"/>
    <property type="match status" value="1"/>
</dbReference>
<reference evidence="2" key="1">
    <citation type="submission" date="2022-03" db="EMBL/GenBank/DDBJ databases">
        <authorList>
            <person name="Martin C."/>
        </authorList>
    </citation>
    <scope>NUCLEOTIDE SEQUENCE</scope>
</reference>
<keyword evidence="3" id="KW-1185">Reference proteome</keyword>